<name>A0ACB6RC74_9PLEO</name>
<proteinExistence type="predicted"/>
<comment type="caution">
    <text evidence="1">The sequence shown here is derived from an EMBL/GenBank/DDBJ whole genome shotgun (WGS) entry which is preliminary data.</text>
</comment>
<organism evidence="1 2">
    <name type="scientific">Lindgomyces ingoldianus</name>
    <dbReference type="NCBI Taxonomy" id="673940"/>
    <lineage>
        <taxon>Eukaryota</taxon>
        <taxon>Fungi</taxon>
        <taxon>Dikarya</taxon>
        <taxon>Ascomycota</taxon>
        <taxon>Pezizomycotina</taxon>
        <taxon>Dothideomycetes</taxon>
        <taxon>Pleosporomycetidae</taxon>
        <taxon>Pleosporales</taxon>
        <taxon>Lindgomycetaceae</taxon>
        <taxon>Lindgomyces</taxon>
    </lineage>
</organism>
<gene>
    <name evidence="1" type="ORF">BDR25DRAFT_339005</name>
</gene>
<sequence>MVYEFISSCPNGRIGDEETRKSVRKNAMKAYRRNERLSRIQMFQGTQPYSNRIHLDRHQNGDAGPDRKEEENQERAVTDTGCREMLWELTSMKSLGSAIDPFCSTVLPRHHQAPQLFSHFVYVTAQKLQPVGYDLVTVFAREALADPLLLSATLFHAGLHTDAISGSLWSPNTLYYRGEALRSLNQRLQCPRTAICDSTLAAVGYLAATSDVTGEQTGDETHLKALQTMVKMRGGLSQLGWNGALATFLSIGDVLNAAMTGSQPNLGHPDITTHNVLLVDTPPRLLEPPATVQDPTTFCQEIRILLFDIKPLFALRSKVQKRAPQLPSSITSFMQLCAAIEYRLVSTHIPDQPESDPEVLIHDACRIVLLSLMSFNFRAFQHPSAVYIRLEQQLRRVIAALEKRSQPIEDQSLKKMLLWILWVGIITSPNLEWFLVRIRTLTVDLGFVEWDRLKSCLEEFVWTEKMNGKAVSGLWERVRDSIVVSSKQVEAFL</sequence>
<protein>
    <submittedName>
        <fullName evidence="1">Uncharacterized protein</fullName>
    </submittedName>
</protein>
<keyword evidence="2" id="KW-1185">Reference proteome</keyword>
<accession>A0ACB6RC74</accession>
<dbReference type="Proteomes" id="UP000799755">
    <property type="component" value="Unassembled WGS sequence"/>
</dbReference>
<evidence type="ECO:0000313" key="2">
    <source>
        <dbReference type="Proteomes" id="UP000799755"/>
    </source>
</evidence>
<evidence type="ECO:0000313" key="1">
    <source>
        <dbReference type="EMBL" id="KAF2476893.1"/>
    </source>
</evidence>
<dbReference type="EMBL" id="MU003493">
    <property type="protein sequence ID" value="KAF2476893.1"/>
    <property type="molecule type" value="Genomic_DNA"/>
</dbReference>
<reference evidence="1" key="1">
    <citation type="journal article" date="2020" name="Stud. Mycol.">
        <title>101 Dothideomycetes genomes: a test case for predicting lifestyles and emergence of pathogens.</title>
        <authorList>
            <person name="Haridas S."/>
            <person name="Albert R."/>
            <person name="Binder M."/>
            <person name="Bloem J."/>
            <person name="Labutti K."/>
            <person name="Salamov A."/>
            <person name="Andreopoulos B."/>
            <person name="Baker S."/>
            <person name="Barry K."/>
            <person name="Bills G."/>
            <person name="Bluhm B."/>
            <person name="Cannon C."/>
            <person name="Castanera R."/>
            <person name="Culley D."/>
            <person name="Daum C."/>
            <person name="Ezra D."/>
            <person name="Gonzalez J."/>
            <person name="Henrissat B."/>
            <person name="Kuo A."/>
            <person name="Liang C."/>
            <person name="Lipzen A."/>
            <person name="Lutzoni F."/>
            <person name="Magnuson J."/>
            <person name="Mondo S."/>
            <person name="Nolan M."/>
            <person name="Ohm R."/>
            <person name="Pangilinan J."/>
            <person name="Park H.-J."/>
            <person name="Ramirez L."/>
            <person name="Alfaro M."/>
            <person name="Sun H."/>
            <person name="Tritt A."/>
            <person name="Yoshinaga Y."/>
            <person name="Zwiers L.-H."/>
            <person name="Turgeon B."/>
            <person name="Goodwin S."/>
            <person name="Spatafora J."/>
            <person name="Crous P."/>
            <person name="Grigoriev I."/>
        </authorList>
    </citation>
    <scope>NUCLEOTIDE SEQUENCE</scope>
    <source>
        <strain evidence="1">ATCC 200398</strain>
    </source>
</reference>